<dbReference type="GO" id="GO:0042393">
    <property type="term" value="F:histone binding"/>
    <property type="evidence" value="ECO:0007669"/>
    <property type="project" value="InterPro"/>
</dbReference>
<comment type="subcellular location">
    <subcellularLocation>
        <location evidence="2">Chromosome</location>
    </subcellularLocation>
    <subcellularLocation>
        <location evidence="1">Nucleus</location>
    </subcellularLocation>
</comment>
<proteinExistence type="inferred from homology"/>
<dbReference type="InterPro" id="IPR019361">
    <property type="entry name" value="HPF1"/>
</dbReference>
<accession>A0A4U1EC73</accession>
<evidence type="ECO:0000256" key="1">
    <source>
        <dbReference type="ARBA" id="ARBA00004123"/>
    </source>
</evidence>
<evidence type="ECO:0000256" key="4">
    <source>
        <dbReference type="ARBA" id="ARBA00022454"/>
    </source>
</evidence>
<dbReference type="GO" id="GO:0005634">
    <property type="term" value="C:nucleus"/>
    <property type="evidence" value="ECO:0007669"/>
    <property type="project" value="UniProtKB-SubCell"/>
</dbReference>
<dbReference type="GO" id="GO:0005694">
    <property type="term" value="C:chromosome"/>
    <property type="evidence" value="ECO:0007669"/>
    <property type="project" value="UniProtKB-SubCell"/>
</dbReference>
<evidence type="ECO:0000256" key="2">
    <source>
        <dbReference type="ARBA" id="ARBA00004286"/>
    </source>
</evidence>
<sequence>EQKISKPNINLHWRFYYDPPEFQTVITGDNKIQFHVGYFRESPDEPPVYVGTDGAKKNCIIDQNGDNVFAAVKFVLMKNLNENCTEAARALGYSLEQRIMKMKHRDKKVKTKTFHDAGLVVPVDENDAEYGELPETDANFKGICKTVFEAQSDERLKAFALIQR</sequence>
<dbReference type="GO" id="GO:0006974">
    <property type="term" value="P:DNA damage response"/>
    <property type="evidence" value="ECO:0007669"/>
    <property type="project" value="InterPro"/>
</dbReference>
<keyword evidence="4" id="KW-0158">Chromosome</keyword>
<reference evidence="7" key="1">
    <citation type="journal article" date="2019" name="IScience">
        <title>Narwhal Genome Reveals Long-Term Low Genetic Diversity despite Current Large Abundance Size.</title>
        <authorList>
            <person name="Westbury M.V."/>
            <person name="Petersen B."/>
            <person name="Garde E."/>
            <person name="Heide-Jorgensen M.P."/>
            <person name="Lorenzen E.D."/>
        </authorList>
    </citation>
    <scope>NUCLEOTIDE SEQUENCE [LARGE SCALE GENOMIC DNA]</scope>
</reference>
<organism evidence="6 7">
    <name type="scientific">Monodon monoceros</name>
    <name type="common">Narwhal</name>
    <name type="synonym">Ceratodon monodon</name>
    <dbReference type="NCBI Taxonomy" id="40151"/>
    <lineage>
        <taxon>Eukaryota</taxon>
        <taxon>Metazoa</taxon>
        <taxon>Chordata</taxon>
        <taxon>Craniata</taxon>
        <taxon>Vertebrata</taxon>
        <taxon>Euteleostomi</taxon>
        <taxon>Mammalia</taxon>
        <taxon>Eutheria</taxon>
        <taxon>Laurasiatheria</taxon>
        <taxon>Artiodactyla</taxon>
        <taxon>Whippomorpha</taxon>
        <taxon>Cetacea</taxon>
        <taxon>Odontoceti</taxon>
        <taxon>Monodontidae</taxon>
        <taxon>Monodon</taxon>
    </lineage>
</organism>
<name>A0A4U1EC73_MONMO</name>
<evidence type="ECO:0000313" key="7">
    <source>
        <dbReference type="Proteomes" id="UP000308365"/>
    </source>
</evidence>
<keyword evidence="5" id="KW-0539">Nucleus</keyword>
<dbReference type="GO" id="GO:0072572">
    <property type="term" value="F:poly-ADP-D-ribose binding"/>
    <property type="evidence" value="ECO:0007669"/>
    <property type="project" value="TreeGrafter"/>
</dbReference>
<dbReference type="Proteomes" id="UP000308365">
    <property type="component" value="Unassembled WGS sequence"/>
</dbReference>
<feature type="non-terminal residue" evidence="6">
    <location>
        <position position="1"/>
    </location>
</feature>
<evidence type="ECO:0000256" key="5">
    <source>
        <dbReference type="ARBA" id="ARBA00023242"/>
    </source>
</evidence>
<dbReference type="AlphaFoldDB" id="A0A4U1EC73"/>
<comment type="caution">
    <text evidence="6">The sequence shown here is derived from an EMBL/GenBank/DDBJ whole genome shotgun (WGS) entry which is preliminary data.</text>
</comment>
<dbReference type="PANTHER" id="PTHR13386:SF1">
    <property type="entry name" value="HISTONE PARYLATION FACTOR 1"/>
    <property type="match status" value="1"/>
</dbReference>
<evidence type="ECO:0000313" key="6">
    <source>
        <dbReference type="EMBL" id="TKC33187.1"/>
    </source>
</evidence>
<dbReference type="EMBL" id="RWIC01020301">
    <property type="protein sequence ID" value="TKC33187.1"/>
    <property type="molecule type" value="Genomic_DNA"/>
</dbReference>
<protein>
    <submittedName>
        <fullName evidence="6">Uncharacterized protein</fullName>
    </submittedName>
</protein>
<dbReference type="PANTHER" id="PTHR13386">
    <property type="entry name" value="HISTONE PARYLATION FACTOR 1"/>
    <property type="match status" value="1"/>
</dbReference>
<comment type="similarity">
    <text evidence="3">Belongs to the HPF1 family.</text>
</comment>
<gene>
    <name evidence="6" type="ORF">EI555_012165</name>
</gene>
<dbReference type="Pfam" id="PF10228">
    <property type="entry name" value="HPF1"/>
    <property type="match status" value="1"/>
</dbReference>
<evidence type="ECO:0000256" key="3">
    <source>
        <dbReference type="ARBA" id="ARBA00010803"/>
    </source>
</evidence>